<keyword evidence="5" id="KW-0697">Rotamase</keyword>
<keyword evidence="5" id="KW-0413">Isomerase</keyword>
<proteinExistence type="predicted"/>
<sequence>MQLPTRADFFSTSLVPTTVPADFECPISLDHPTDPVKLPCGHVFDRSQITTHLTQPHSNRCPLDRSILFSLPTSEVPLLPDRFRQAVVTRAIRAAGLAFDQPSHYDSFDFALTPAGMARAVPSAQQYLLGLTDAPNEVPSGPALLSAEFLGPRVVAMGNIIPALAAVNGRPYTVAQWRTWRSMISRLPRALARRDKQVMDAMVLLTILCGYLNPLGSSAEADEFFCDEQTPLTIDMDCLLLFIGWSSLGCWGERARRRRERRQGAARRLAGRHCEVIV</sequence>
<dbReference type="EMBL" id="NAJP01000003">
    <property type="protein sequence ID" value="TKA48683.1"/>
    <property type="molecule type" value="Genomic_DNA"/>
</dbReference>
<dbReference type="GO" id="GO:0004842">
    <property type="term" value="F:ubiquitin-protein transferase activity"/>
    <property type="evidence" value="ECO:0007669"/>
    <property type="project" value="InterPro"/>
</dbReference>
<dbReference type="InterPro" id="IPR013083">
    <property type="entry name" value="Znf_RING/FYVE/PHD"/>
</dbReference>
<gene>
    <name evidence="7" type="ORF">B0A54_00819</name>
</gene>
<dbReference type="AlphaFoldDB" id="A0A4U0VI60"/>
<dbReference type="GO" id="GO:0008270">
    <property type="term" value="F:zinc ion binding"/>
    <property type="evidence" value="ECO:0007669"/>
    <property type="project" value="UniProtKB-KW"/>
</dbReference>
<dbReference type="GO" id="GO:0003755">
    <property type="term" value="F:peptidyl-prolyl cis-trans isomerase activity"/>
    <property type="evidence" value="ECO:0007669"/>
    <property type="project" value="UniProtKB-KW"/>
</dbReference>
<dbReference type="PROSITE" id="PS51698">
    <property type="entry name" value="U_BOX"/>
    <property type="match status" value="1"/>
</dbReference>
<evidence type="ECO:0000256" key="1">
    <source>
        <dbReference type="ARBA" id="ARBA00013194"/>
    </source>
</evidence>
<dbReference type="Proteomes" id="UP000310066">
    <property type="component" value="Unassembled WGS sequence"/>
</dbReference>
<protein>
    <recommendedName>
        <fullName evidence="1">peptidylprolyl isomerase</fullName>
        <ecNumber evidence="1">5.2.1.8</ecNumber>
    </recommendedName>
</protein>
<comment type="caution">
    <text evidence="7">The sequence shown here is derived from an EMBL/GenBank/DDBJ whole genome shotgun (WGS) entry which is preliminary data.</text>
</comment>
<keyword evidence="4" id="KW-0862">Zinc</keyword>
<evidence type="ECO:0000259" key="6">
    <source>
        <dbReference type="PROSITE" id="PS51698"/>
    </source>
</evidence>
<evidence type="ECO:0000313" key="8">
    <source>
        <dbReference type="Proteomes" id="UP000310066"/>
    </source>
</evidence>
<dbReference type="SMART" id="SM00504">
    <property type="entry name" value="Ubox"/>
    <property type="match status" value="1"/>
</dbReference>
<dbReference type="InterPro" id="IPR004181">
    <property type="entry name" value="Znf_MIZ"/>
</dbReference>
<dbReference type="SUPFAM" id="SSF57850">
    <property type="entry name" value="RING/U-box"/>
    <property type="match status" value="1"/>
</dbReference>
<keyword evidence="3" id="KW-0863">Zinc-finger</keyword>
<evidence type="ECO:0000256" key="2">
    <source>
        <dbReference type="ARBA" id="ARBA00022723"/>
    </source>
</evidence>
<dbReference type="EC" id="5.2.1.8" evidence="1"/>
<feature type="domain" description="U-box" evidence="6">
    <location>
        <begin position="18"/>
        <end position="98"/>
    </location>
</feature>
<dbReference type="InterPro" id="IPR003613">
    <property type="entry name" value="Ubox_domain"/>
</dbReference>
<accession>A0A4U0VI60</accession>
<evidence type="ECO:0000256" key="4">
    <source>
        <dbReference type="ARBA" id="ARBA00022833"/>
    </source>
</evidence>
<dbReference type="STRING" id="329885.A0A4U0VI60"/>
<evidence type="ECO:0000256" key="3">
    <source>
        <dbReference type="ARBA" id="ARBA00022771"/>
    </source>
</evidence>
<dbReference type="Pfam" id="PF11789">
    <property type="entry name" value="zf-Nse"/>
    <property type="match status" value="1"/>
</dbReference>
<name>A0A4U0VI60_9PEZI</name>
<evidence type="ECO:0000256" key="5">
    <source>
        <dbReference type="ARBA" id="ARBA00023110"/>
    </source>
</evidence>
<dbReference type="Gene3D" id="3.30.40.10">
    <property type="entry name" value="Zinc/RING finger domain, C3HC4 (zinc finger)"/>
    <property type="match status" value="1"/>
</dbReference>
<evidence type="ECO:0000313" key="7">
    <source>
        <dbReference type="EMBL" id="TKA48683.1"/>
    </source>
</evidence>
<dbReference type="GO" id="GO:0016567">
    <property type="term" value="P:protein ubiquitination"/>
    <property type="evidence" value="ECO:0007669"/>
    <property type="project" value="InterPro"/>
</dbReference>
<reference evidence="7 8" key="1">
    <citation type="submission" date="2017-03" db="EMBL/GenBank/DDBJ databases">
        <title>Genomes of endolithic fungi from Antarctica.</title>
        <authorList>
            <person name="Coleine C."/>
            <person name="Masonjones S."/>
            <person name="Stajich J.E."/>
        </authorList>
    </citation>
    <scope>NUCLEOTIDE SEQUENCE [LARGE SCALE GENOMIC DNA]</scope>
    <source>
        <strain evidence="7 8">CCFEE 5311</strain>
    </source>
</reference>
<keyword evidence="2" id="KW-0479">Metal-binding</keyword>
<dbReference type="OrthoDB" id="6270329at2759"/>
<organism evidence="7 8">
    <name type="scientific">Friedmanniomyces endolithicus</name>
    <dbReference type="NCBI Taxonomy" id="329885"/>
    <lineage>
        <taxon>Eukaryota</taxon>
        <taxon>Fungi</taxon>
        <taxon>Dikarya</taxon>
        <taxon>Ascomycota</taxon>
        <taxon>Pezizomycotina</taxon>
        <taxon>Dothideomycetes</taxon>
        <taxon>Dothideomycetidae</taxon>
        <taxon>Mycosphaerellales</taxon>
        <taxon>Teratosphaeriaceae</taxon>
        <taxon>Friedmanniomyces</taxon>
    </lineage>
</organism>